<dbReference type="Pfam" id="PF01370">
    <property type="entry name" value="Epimerase"/>
    <property type="match status" value="1"/>
</dbReference>
<sequence>MRVAVTGASGFVGGAVVRDLAAGGHEVLACSRRTPADLPAGARHLSWDLREGPLHGNAHPGDVDAVVHCAAVVGDGGSRAAAWVVNVEGTRAVRTTFGKARFVHVSSGSVYDPTTPSVRIRETEGPTAERGVRPFPYLNAYGATKAAAEYWLALDAAEPDRGPVVVLRPHAVYGPGDTTLLPRLEAAVLSGRWLPLPGGGATLHHLTHVATLVAAVRAALTADLSSEIAAGLPLVANVADAEPVVLRQILELLMLARGRHVRVVPVPERAARRAAVATEHLARLAGKESRLSRYALSHLAMERTYDLAVLRERLGVDPPDTSILGAGFW</sequence>
<dbReference type="InterPro" id="IPR050177">
    <property type="entry name" value="Lipid_A_modif_metabolic_enz"/>
</dbReference>
<gene>
    <name evidence="2" type="ORF">EDD34_0864</name>
</gene>
<evidence type="ECO:0000259" key="1">
    <source>
        <dbReference type="Pfam" id="PF01370"/>
    </source>
</evidence>
<accession>A0A3N4ZK27</accession>
<dbReference type="InterPro" id="IPR036291">
    <property type="entry name" value="NAD(P)-bd_dom_sf"/>
</dbReference>
<dbReference type="Gene3D" id="3.40.50.720">
    <property type="entry name" value="NAD(P)-binding Rossmann-like Domain"/>
    <property type="match status" value="1"/>
</dbReference>
<evidence type="ECO:0000313" key="2">
    <source>
        <dbReference type="EMBL" id="RPF20281.1"/>
    </source>
</evidence>
<evidence type="ECO:0000313" key="3">
    <source>
        <dbReference type="Proteomes" id="UP000280501"/>
    </source>
</evidence>
<name>A0A3N4ZK27_9MICO</name>
<dbReference type="OrthoDB" id="3174087at2"/>
<dbReference type="EMBL" id="RKQZ01000001">
    <property type="protein sequence ID" value="RPF20281.1"/>
    <property type="molecule type" value="Genomic_DNA"/>
</dbReference>
<comment type="caution">
    <text evidence="2">The sequence shown here is derived from an EMBL/GenBank/DDBJ whole genome shotgun (WGS) entry which is preliminary data.</text>
</comment>
<dbReference type="InterPro" id="IPR001509">
    <property type="entry name" value="Epimerase_deHydtase"/>
</dbReference>
<reference evidence="2 3" key="1">
    <citation type="submission" date="2018-11" db="EMBL/GenBank/DDBJ databases">
        <title>Sequencing the genomes of 1000 actinobacteria strains.</title>
        <authorList>
            <person name="Klenk H.-P."/>
        </authorList>
    </citation>
    <scope>NUCLEOTIDE SEQUENCE [LARGE SCALE GENOMIC DNA]</scope>
    <source>
        <strain evidence="2 3">DSM 15700</strain>
    </source>
</reference>
<dbReference type="Proteomes" id="UP000280501">
    <property type="component" value="Unassembled WGS sequence"/>
</dbReference>
<dbReference type="SUPFAM" id="SSF51735">
    <property type="entry name" value="NAD(P)-binding Rossmann-fold domains"/>
    <property type="match status" value="1"/>
</dbReference>
<protein>
    <submittedName>
        <fullName evidence="2">Nucleoside-diphosphate-sugar epimerase</fullName>
    </submittedName>
</protein>
<dbReference type="PANTHER" id="PTHR43245">
    <property type="entry name" value="BIFUNCTIONAL POLYMYXIN RESISTANCE PROTEIN ARNA"/>
    <property type="match status" value="1"/>
</dbReference>
<keyword evidence="3" id="KW-1185">Reference proteome</keyword>
<dbReference type="AlphaFoldDB" id="A0A3N4ZK27"/>
<proteinExistence type="predicted"/>
<organism evidence="2 3">
    <name type="scientific">Myceligenerans xiligouense</name>
    <dbReference type="NCBI Taxonomy" id="253184"/>
    <lineage>
        <taxon>Bacteria</taxon>
        <taxon>Bacillati</taxon>
        <taxon>Actinomycetota</taxon>
        <taxon>Actinomycetes</taxon>
        <taxon>Micrococcales</taxon>
        <taxon>Promicromonosporaceae</taxon>
        <taxon>Myceligenerans</taxon>
    </lineage>
</organism>
<feature type="domain" description="NAD-dependent epimerase/dehydratase" evidence="1">
    <location>
        <begin position="3"/>
        <end position="222"/>
    </location>
</feature>